<dbReference type="EMBL" id="CP041054">
    <property type="protein sequence ID" value="QDE47775.1"/>
    <property type="molecule type" value="Genomic_DNA"/>
</dbReference>
<protein>
    <submittedName>
        <fullName evidence="1">Uncharacterized protein</fullName>
    </submittedName>
</protein>
<proteinExistence type="predicted"/>
<organism evidence="1 2">
    <name type="scientific">Enterobacter hormaechei</name>
    <dbReference type="NCBI Taxonomy" id="158836"/>
    <lineage>
        <taxon>Bacteria</taxon>
        <taxon>Pseudomonadati</taxon>
        <taxon>Pseudomonadota</taxon>
        <taxon>Gammaproteobacteria</taxon>
        <taxon>Enterobacterales</taxon>
        <taxon>Enterobacteriaceae</taxon>
        <taxon>Enterobacter</taxon>
        <taxon>Enterobacter cloacae complex</taxon>
    </lineage>
</organism>
<evidence type="ECO:0000313" key="1">
    <source>
        <dbReference type="EMBL" id="QDE47775.1"/>
    </source>
</evidence>
<reference evidence="1 2" key="1">
    <citation type="submission" date="2019-06" db="EMBL/GenBank/DDBJ databases">
        <title>Whole genome sequencing of XDR Enterobacter.</title>
        <authorList>
            <person name="Gnana Soundari P."/>
            <person name="Vijayakumar R."/>
            <person name="Krishnan P."/>
        </authorList>
    </citation>
    <scope>NUCLEOTIDE SEQUENCE [LARGE SCALE GENOMIC DNA]</scope>
    <source>
        <strain evidence="1 2">C126</strain>
    </source>
</reference>
<accession>A0A4Y5ZUX3</accession>
<sequence length="61" mass="6931">MENNDQPMFKLKNVDKVNLKENATTSDTLADAENIKEFTAINNQAGSNRNKTKTFQNQKDL</sequence>
<dbReference type="AlphaFoldDB" id="A0A4Y5ZUX3"/>
<name>A0A4Y5ZUX3_9ENTR</name>
<evidence type="ECO:0000313" key="2">
    <source>
        <dbReference type="Proteomes" id="UP000318237"/>
    </source>
</evidence>
<gene>
    <name evidence="1" type="ORF">EIN43_26570</name>
</gene>
<dbReference type="Proteomes" id="UP000318237">
    <property type="component" value="Chromosome"/>
</dbReference>